<dbReference type="InterPro" id="IPR011051">
    <property type="entry name" value="RmlC_Cupin_sf"/>
</dbReference>
<dbReference type="GO" id="GO:0009298">
    <property type="term" value="P:GDP-mannose biosynthetic process"/>
    <property type="evidence" value="ECO:0007669"/>
    <property type="project" value="TreeGrafter"/>
</dbReference>
<keyword evidence="2" id="KW-0808">Transferase</keyword>
<dbReference type="PANTHER" id="PTHR46390">
    <property type="entry name" value="MANNOSE-1-PHOSPHATE GUANYLYLTRANSFERASE"/>
    <property type="match status" value="1"/>
</dbReference>
<accession>A0A632U615</accession>
<reference evidence="2" key="1">
    <citation type="submission" date="2018-07" db="EMBL/GenBank/DDBJ databases">
        <authorList>
            <consortium name="GenomeTrakr network: Whole genome sequencing for foodborne pathogen traceback"/>
        </authorList>
    </citation>
    <scope>NUCLEOTIDE SEQUENCE</scope>
    <source>
        <strain evidence="2">FDA00001204</strain>
    </source>
</reference>
<name>A0A632U615_SALER</name>
<comment type="caution">
    <text evidence="2">The sequence shown here is derived from an EMBL/GenBank/DDBJ whole genome shotgun (WGS) entry which is preliminary data.</text>
</comment>
<protein>
    <submittedName>
        <fullName evidence="2">Mannose-1-phosphate guanylyltransferase/mannose-6-phosphate isomerase</fullName>
        <ecNumber evidence="2">2.7.7.13</ecNumber>
    </submittedName>
</protein>
<dbReference type="AlphaFoldDB" id="A0A632U615"/>
<feature type="domain" description="Nucleotidyl transferase" evidence="1">
    <location>
        <begin position="1"/>
        <end position="64"/>
    </location>
</feature>
<keyword evidence="2" id="KW-0413">Isomerase</keyword>
<sequence length="91" mass="10304">VEKPGLETAQAYVASGDYYWNSGMFLFRAGRYLEELKKFRPDILAACEQAMRGVDPDLDFIRVDEEAFLACPEESIDYAVMERTADAVVMP</sequence>
<evidence type="ECO:0000313" key="2">
    <source>
        <dbReference type="EMBL" id="EDH0572871.1"/>
    </source>
</evidence>
<proteinExistence type="predicted"/>
<organism evidence="2">
    <name type="scientific">Salmonella enterica subsp. arizonae</name>
    <dbReference type="NCBI Taxonomy" id="59203"/>
    <lineage>
        <taxon>Bacteria</taxon>
        <taxon>Pseudomonadati</taxon>
        <taxon>Pseudomonadota</taxon>
        <taxon>Gammaproteobacteria</taxon>
        <taxon>Enterobacterales</taxon>
        <taxon>Enterobacteriaceae</taxon>
        <taxon>Salmonella</taxon>
    </lineage>
</organism>
<feature type="non-terminal residue" evidence="2">
    <location>
        <position position="1"/>
    </location>
</feature>
<dbReference type="SUPFAM" id="SSF51182">
    <property type="entry name" value="RmlC-like cupins"/>
    <property type="match status" value="1"/>
</dbReference>
<dbReference type="PANTHER" id="PTHR46390:SF1">
    <property type="entry name" value="MANNOSE-1-PHOSPHATE GUANYLYLTRANSFERASE"/>
    <property type="match status" value="1"/>
</dbReference>
<dbReference type="GO" id="GO:0004475">
    <property type="term" value="F:mannose-1-phosphate guanylyltransferase (GTP) activity"/>
    <property type="evidence" value="ECO:0007669"/>
    <property type="project" value="UniProtKB-EC"/>
</dbReference>
<dbReference type="Gene3D" id="3.90.550.10">
    <property type="entry name" value="Spore Coat Polysaccharide Biosynthesis Protein SpsA, Chain A"/>
    <property type="match status" value="1"/>
</dbReference>
<dbReference type="EMBL" id="AAMGFJ010000100">
    <property type="protein sequence ID" value="EDH0572871.1"/>
    <property type="molecule type" value="Genomic_DNA"/>
</dbReference>
<dbReference type="InterPro" id="IPR005835">
    <property type="entry name" value="NTP_transferase_dom"/>
</dbReference>
<dbReference type="Pfam" id="PF00483">
    <property type="entry name" value="NTP_transferase"/>
    <property type="match status" value="1"/>
</dbReference>
<feature type="non-terminal residue" evidence="2">
    <location>
        <position position="91"/>
    </location>
</feature>
<dbReference type="GO" id="GO:0016853">
    <property type="term" value="F:isomerase activity"/>
    <property type="evidence" value="ECO:0007669"/>
    <property type="project" value="UniProtKB-KW"/>
</dbReference>
<dbReference type="EC" id="2.7.7.13" evidence="2"/>
<dbReference type="InterPro" id="IPR051161">
    <property type="entry name" value="Mannose-6P_isomerase_type2"/>
</dbReference>
<keyword evidence="2" id="KW-0548">Nucleotidyltransferase</keyword>
<gene>
    <name evidence="2" type="primary">cpsB</name>
    <name evidence="2" type="ORF">AHX45_23130</name>
</gene>
<dbReference type="InterPro" id="IPR029044">
    <property type="entry name" value="Nucleotide-diphossugar_trans"/>
</dbReference>
<evidence type="ECO:0000259" key="1">
    <source>
        <dbReference type="Pfam" id="PF00483"/>
    </source>
</evidence>